<evidence type="ECO:0000313" key="2">
    <source>
        <dbReference type="EMBL" id="RPA71202.1"/>
    </source>
</evidence>
<dbReference type="EMBL" id="ML119959">
    <property type="protein sequence ID" value="RPA71202.1"/>
    <property type="molecule type" value="Genomic_DNA"/>
</dbReference>
<gene>
    <name evidence="2" type="ORF">BJ508DRAFT_419999</name>
</gene>
<feature type="transmembrane region" description="Helical" evidence="1">
    <location>
        <begin position="54"/>
        <end position="75"/>
    </location>
</feature>
<evidence type="ECO:0000256" key="1">
    <source>
        <dbReference type="SAM" id="Phobius"/>
    </source>
</evidence>
<protein>
    <submittedName>
        <fullName evidence="2">Uncharacterized protein</fullName>
    </submittedName>
</protein>
<dbReference type="AlphaFoldDB" id="A0A3N4H913"/>
<reference evidence="2 3" key="1">
    <citation type="journal article" date="2018" name="Nat. Ecol. Evol.">
        <title>Pezizomycetes genomes reveal the molecular basis of ectomycorrhizal truffle lifestyle.</title>
        <authorList>
            <person name="Murat C."/>
            <person name="Payen T."/>
            <person name="Noel B."/>
            <person name="Kuo A."/>
            <person name="Morin E."/>
            <person name="Chen J."/>
            <person name="Kohler A."/>
            <person name="Krizsan K."/>
            <person name="Balestrini R."/>
            <person name="Da Silva C."/>
            <person name="Montanini B."/>
            <person name="Hainaut M."/>
            <person name="Levati E."/>
            <person name="Barry K.W."/>
            <person name="Belfiori B."/>
            <person name="Cichocki N."/>
            <person name="Clum A."/>
            <person name="Dockter R.B."/>
            <person name="Fauchery L."/>
            <person name="Guy J."/>
            <person name="Iotti M."/>
            <person name="Le Tacon F."/>
            <person name="Lindquist E.A."/>
            <person name="Lipzen A."/>
            <person name="Malagnac F."/>
            <person name="Mello A."/>
            <person name="Molinier V."/>
            <person name="Miyauchi S."/>
            <person name="Poulain J."/>
            <person name="Riccioni C."/>
            <person name="Rubini A."/>
            <person name="Sitrit Y."/>
            <person name="Splivallo R."/>
            <person name="Traeger S."/>
            <person name="Wang M."/>
            <person name="Zifcakova L."/>
            <person name="Wipf D."/>
            <person name="Zambonelli A."/>
            <person name="Paolocci F."/>
            <person name="Nowrousian M."/>
            <person name="Ottonello S."/>
            <person name="Baldrian P."/>
            <person name="Spatafora J.W."/>
            <person name="Henrissat B."/>
            <person name="Nagy L.G."/>
            <person name="Aury J.M."/>
            <person name="Wincker P."/>
            <person name="Grigoriev I.V."/>
            <person name="Bonfante P."/>
            <person name="Martin F.M."/>
        </authorList>
    </citation>
    <scope>NUCLEOTIDE SEQUENCE [LARGE SCALE GENOMIC DNA]</scope>
    <source>
        <strain evidence="2 3">RN42</strain>
    </source>
</reference>
<keyword evidence="1" id="KW-1133">Transmembrane helix</keyword>
<keyword evidence="1" id="KW-0812">Transmembrane</keyword>
<accession>A0A3N4H913</accession>
<evidence type="ECO:0000313" key="3">
    <source>
        <dbReference type="Proteomes" id="UP000275078"/>
    </source>
</evidence>
<sequence>MFGGRTRELLVQEGWQTPSCFGAGVMAEIETVSSLNGAGKEGFEGVLLCSFGPALAAVAYALLSIIGSCFCGGNWL</sequence>
<organism evidence="2 3">
    <name type="scientific">Ascobolus immersus RN42</name>
    <dbReference type="NCBI Taxonomy" id="1160509"/>
    <lineage>
        <taxon>Eukaryota</taxon>
        <taxon>Fungi</taxon>
        <taxon>Dikarya</taxon>
        <taxon>Ascomycota</taxon>
        <taxon>Pezizomycotina</taxon>
        <taxon>Pezizomycetes</taxon>
        <taxon>Pezizales</taxon>
        <taxon>Ascobolaceae</taxon>
        <taxon>Ascobolus</taxon>
    </lineage>
</organism>
<name>A0A3N4H913_ASCIM</name>
<dbReference type="Proteomes" id="UP000275078">
    <property type="component" value="Unassembled WGS sequence"/>
</dbReference>
<keyword evidence="1" id="KW-0472">Membrane</keyword>
<proteinExistence type="predicted"/>
<keyword evidence="3" id="KW-1185">Reference proteome</keyword>